<gene>
    <name evidence="2" type="ORF">UFOPK1835_01343</name>
</gene>
<dbReference type="Pfam" id="PF00205">
    <property type="entry name" value="TPP_enzyme_M"/>
    <property type="match status" value="1"/>
</dbReference>
<organism evidence="2">
    <name type="scientific">freshwater metagenome</name>
    <dbReference type="NCBI Taxonomy" id="449393"/>
    <lineage>
        <taxon>unclassified sequences</taxon>
        <taxon>metagenomes</taxon>
        <taxon>ecological metagenomes</taxon>
    </lineage>
</organism>
<accession>A0A6J6HQ05</accession>
<dbReference type="GO" id="GO:0000287">
    <property type="term" value="F:magnesium ion binding"/>
    <property type="evidence" value="ECO:0007669"/>
    <property type="project" value="InterPro"/>
</dbReference>
<name>A0A6J6HQ05_9ZZZZ</name>
<proteinExistence type="predicted"/>
<dbReference type="InterPro" id="IPR012000">
    <property type="entry name" value="Thiamin_PyroP_enz_cen_dom"/>
</dbReference>
<dbReference type="GO" id="GO:0030976">
    <property type="term" value="F:thiamine pyrophosphate binding"/>
    <property type="evidence" value="ECO:0007669"/>
    <property type="project" value="InterPro"/>
</dbReference>
<evidence type="ECO:0000313" key="2">
    <source>
        <dbReference type="EMBL" id="CAB4615097.1"/>
    </source>
</evidence>
<protein>
    <submittedName>
        <fullName evidence="2">Unannotated protein</fullName>
    </submittedName>
</protein>
<evidence type="ECO:0000259" key="1">
    <source>
        <dbReference type="Pfam" id="PF00205"/>
    </source>
</evidence>
<dbReference type="Gene3D" id="3.40.50.1220">
    <property type="entry name" value="TPP-binding domain"/>
    <property type="match status" value="1"/>
</dbReference>
<dbReference type="AlphaFoldDB" id="A0A6J6HQ05"/>
<dbReference type="EMBL" id="CAEZUP010000059">
    <property type="protein sequence ID" value="CAB4615097.1"/>
    <property type="molecule type" value="Genomic_DNA"/>
</dbReference>
<feature type="domain" description="Thiamine pyrophosphate enzyme central" evidence="1">
    <location>
        <begin position="153"/>
        <end position="228"/>
    </location>
</feature>
<dbReference type="InterPro" id="IPR029035">
    <property type="entry name" value="DHS-like_NAD/FAD-binding_dom"/>
</dbReference>
<dbReference type="SUPFAM" id="SSF52467">
    <property type="entry name" value="DHS-like NAD/FAD-binding domain"/>
    <property type="match status" value="1"/>
</dbReference>
<sequence>MTDTTTVAGLYSRCLRAAGVVRAFAAPGHGLPRPDGIRIIDVASAELAVLLADADGRLSVAPDARPGLALLPGPRIRLGSQPGEVCDPWELDEIDALPAAIAGWSFGQVHASVEIELLLDFDAPVRADLEPITFNPGDQLMRLSPSLAPFDTFIVVGPGVVRDGQAAGVLEAAERIGAGVVCTPGAFGVMPIDHPLWRGVVGLQADDAGLAGLSGAELVIIAGIDSAEIGSVIPVDAQVLEVEPWHLGLMAHHWPEPDSGQDHPVGSALVDALATLAGKGRNNDSVPLHPVRAVMDVIEVLGPEAMVAVDPGPAALWMGRGLVAAPAGQLVIPGLPVKGFAVAAALVAGLDGRPALAIATAPTDPCTDELLDLAAGLDVAIVLEVWGAEAAWEQSSDHRAGLVGAMREGGISVLAAPVDFGTTAELLDIAGPVDAWMPTTDEGVIGFGGIAD</sequence>
<reference evidence="2" key="1">
    <citation type="submission" date="2020-05" db="EMBL/GenBank/DDBJ databases">
        <authorList>
            <person name="Chiriac C."/>
            <person name="Salcher M."/>
            <person name="Ghai R."/>
            <person name="Kavagutti S V."/>
        </authorList>
    </citation>
    <scope>NUCLEOTIDE SEQUENCE</scope>
</reference>